<protein>
    <submittedName>
        <fullName evidence="2">Uncharacterized protein</fullName>
    </submittedName>
</protein>
<feature type="transmembrane region" description="Helical" evidence="1">
    <location>
        <begin position="190"/>
        <end position="207"/>
    </location>
</feature>
<sequence>MFRYNFWPAFAIFDSYDYDTVANPDIGTYLGLAEFNFEQSITRKYRVIIPFLASGINYTFGGLFNILAPNTFPGPDFSMCFSFLIVNCIFMSVFGMLIYRLCKEFGASLLPAIIGLLSVLTCRWTSYLAGTPMVDSLYLIIIAATILGIKTKNSKLIILAIFIGPWAKESFIFIAPIIFFFSSINKWKQVLLFTISALIVFSFRYYLDMHSKAISGLGLENAFNHMHYISISLKRLFSFHGVYEIISICGLWGMLFIFLFKKSTRILLKQKTTFYMVIFLFVVLIHALLSVELARMFYIATPVIAIWFSLICEDLISTYMTKNKNYKLI</sequence>
<dbReference type="EMBL" id="CP134537">
    <property type="protein sequence ID" value="WNH08638.1"/>
    <property type="molecule type" value="Genomic_DNA"/>
</dbReference>
<keyword evidence="1" id="KW-0472">Membrane</keyword>
<feature type="transmembrane region" description="Helical" evidence="1">
    <location>
        <begin position="105"/>
        <end position="122"/>
    </location>
</feature>
<dbReference type="RefSeq" id="WP_415865266.1">
    <property type="nucleotide sequence ID" value="NZ_CP134537.1"/>
</dbReference>
<keyword evidence="1" id="KW-1133">Transmembrane helix</keyword>
<feature type="transmembrane region" description="Helical" evidence="1">
    <location>
        <begin position="134"/>
        <end position="151"/>
    </location>
</feature>
<proteinExistence type="predicted"/>
<gene>
    <name evidence="2" type="ORF">RHP51_16310</name>
</gene>
<evidence type="ECO:0000313" key="3">
    <source>
        <dbReference type="Proteomes" id="UP001302806"/>
    </source>
</evidence>
<evidence type="ECO:0000256" key="1">
    <source>
        <dbReference type="SAM" id="Phobius"/>
    </source>
</evidence>
<keyword evidence="1" id="KW-0812">Transmembrane</keyword>
<feature type="transmembrane region" description="Helical" evidence="1">
    <location>
        <begin position="297"/>
        <end position="316"/>
    </location>
</feature>
<feature type="transmembrane region" description="Helical" evidence="1">
    <location>
        <begin position="242"/>
        <end position="260"/>
    </location>
</feature>
<reference evidence="2 3" key="1">
    <citation type="submission" date="2023-09" db="EMBL/GenBank/DDBJ databases">
        <title>Thalassobella suaedae gen. nov., sp. nov., a marine bacterium of the family Flavobacteriaceae isolated from a halophyte Suaeda japonica.</title>
        <authorList>
            <person name="Lee S.Y."/>
            <person name="Hwang C.Y."/>
        </authorList>
    </citation>
    <scope>NUCLEOTIDE SEQUENCE [LARGE SCALE GENOMIC DNA]</scope>
    <source>
        <strain evidence="2 3">HL-DH14</strain>
    </source>
</reference>
<feature type="transmembrane region" description="Helical" evidence="1">
    <location>
        <begin position="80"/>
        <end position="99"/>
    </location>
</feature>
<dbReference type="Proteomes" id="UP001302806">
    <property type="component" value="Chromosome"/>
</dbReference>
<name>A0ABY9XRT6_9FLAO</name>
<feature type="transmembrane region" description="Helical" evidence="1">
    <location>
        <begin position="47"/>
        <end position="68"/>
    </location>
</feature>
<organism evidence="2 3">
    <name type="scientific">Thalassobellus suaedae</name>
    <dbReference type="NCBI Taxonomy" id="3074124"/>
    <lineage>
        <taxon>Bacteria</taxon>
        <taxon>Pseudomonadati</taxon>
        <taxon>Bacteroidota</taxon>
        <taxon>Flavobacteriia</taxon>
        <taxon>Flavobacteriales</taxon>
        <taxon>Flavobacteriaceae</taxon>
        <taxon>Thalassobellus</taxon>
    </lineage>
</organism>
<evidence type="ECO:0000313" key="2">
    <source>
        <dbReference type="EMBL" id="WNH08638.1"/>
    </source>
</evidence>
<feature type="transmembrane region" description="Helical" evidence="1">
    <location>
        <begin position="157"/>
        <end position="181"/>
    </location>
</feature>
<accession>A0ABY9XRT6</accession>
<feature type="transmembrane region" description="Helical" evidence="1">
    <location>
        <begin position="272"/>
        <end position="291"/>
    </location>
</feature>